<keyword evidence="2" id="KW-0812">Transmembrane</keyword>
<feature type="transmembrane region" description="Helical" evidence="2">
    <location>
        <begin position="177"/>
        <end position="194"/>
    </location>
</feature>
<sequence>MSNQHMNLESTLEEDTESRKQAHTQSSPTERTYHCALCEQEFAPHQLVTVSTSLSDDSLCSHCADSLFDEFEQDQLNAQEESHSPDSTKDQYQVSDTDTVSSSTITEDNMPVNTGVSNQSQHASAVSWTPSDVSANGGVLGTVISIHSLSLSLLWAIHRTNVRLIERFFDEVDVQMITILWLTLSTALMMVATLT</sequence>
<protein>
    <submittedName>
        <fullName evidence="3">Uncharacterized protein</fullName>
    </submittedName>
</protein>
<keyword evidence="2" id="KW-1133">Transmembrane helix</keyword>
<keyword evidence="2" id="KW-0472">Membrane</keyword>
<dbReference type="EMBL" id="KE356561">
    <property type="protein sequence ID" value="ERG96892.1"/>
    <property type="molecule type" value="Genomic_DNA"/>
</dbReference>
<evidence type="ECO:0000313" key="3">
    <source>
        <dbReference type="EMBL" id="ERG96892.1"/>
    </source>
</evidence>
<dbReference type="eggNOG" id="arCOG12126">
    <property type="taxonomic scope" value="Archaea"/>
</dbReference>
<evidence type="ECO:0000256" key="2">
    <source>
        <dbReference type="SAM" id="Phobius"/>
    </source>
</evidence>
<proteinExistence type="predicted"/>
<organism evidence="3 4">
    <name type="scientific">Haloquadratum walsbyi J07HQW2</name>
    <dbReference type="NCBI Taxonomy" id="1238425"/>
    <lineage>
        <taxon>Archaea</taxon>
        <taxon>Methanobacteriati</taxon>
        <taxon>Methanobacteriota</taxon>
        <taxon>Stenosarchaea group</taxon>
        <taxon>Halobacteria</taxon>
        <taxon>Halobacteriales</taxon>
        <taxon>Haloferacaceae</taxon>
        <taxon>Haloquadratum</taxon>
    </lineage>
</organism>
<dbReference type="RefSeq" id="WP_021056354.1">
    <property type="nucleotide sequence ID" value="NZ_KE356561.1"/>
</dbReference>
<dbReference type="Proteomes" id="UP000030710">
    <property type="component" value="Unassembled WGS sequence"/>
</dbReference>
<feature type="transmembrane region" description="Helical" evidence="2">
    <location>
        <begin position="137"/>
        <end position="157"/>
    </location>
</feature>
<evidence type="ECO:0000313" key="4">
    <source>
        <dbReference type="Proteomes" id="UP000030710"/>
    </source>
</evidence>
<accession>U1PSY4</accession>
<feature type="region of interest" description="Disordered" evidence="1">
    <location>
        <begin position="1"/>
        <end position="29"/>
    </location>
</feature>
<dbReference type="AlphaFoldDB" id="U1PSY4"/>
<gene>
    <name evidence="3" type="ORF">J07HQW2_03376</name>
</gene>
<dbReference type="HOGENOM" id="CLU_1405959_0_0_2"/>
<name>U1PSY4_9EURY</name>
<reference evidence="3 4" key="1">
    <citation type="journal article" date="2013" name="PLoS ONE">
        <title>Assembly-driven community genomics of a hypersaline microbial ecosystem.</title>
        <authorList>
            <person name="Podell S."/>
            <person name="Ugalde J.A."/>
            <person name="Narasingarao P."/>
            <person name="Banfield J.F."/>
            <person name="Heidelberg K.B."/>
            <person name="Allen E.E."/>
        </authorList>
    </citation>
    <scope>NUCLEOTIDE SEQUENCE [LARGE SCALE GENOMIC DNA]</scope>
    <source>
        <strain evidence="4">J07HQW2</strain>
    </source>
</reference>
<evidence type="ECO:0000256" key="1">
    <source>
        <dbReference type="SAM" id="MobiDB-lite"/>
    </source>
</evidence>
<feature type="compositionally biased region" description="Polar residues" evidence="1">
    <location>
        <begin position="1"/>
        <end position="10"/>
    </location>
</feature>